<name>A0A150QGC0_SORCE</name>
<proteinExistence type="predicted"/>
<organism evidence="1 2">
    <name type="scientific">Sorangium cellulosum</name>
    <name type="common">Polyangium cellulosum</name>
    <dbReference type="NCBI Taxonomy" id="56"/>
    <lineage>
        <taxon>Bacteria</taxon>
        <taxon>Pseudomonadati</taxon>
        <taxon>Myxococcota</taxon>
        <taxon>Polyangia</taxon>
        <taxon>Polyangiales</taxon>
        <taxon>Polyangiaceae</taxon>
        <taxon>Sorangium</taxon>
    </lineage>
</organism>
<dbReference type="SUPFAM" id="SSF50974">
    <property type="entry name" value="Nitrous oxide reductase, N-terminal domain"/>
    <property type="match status" value="1"/>
</dbReference>
<evidence type="ECO:0000313" key="1">
    <source>
        <dbReference type="EMBL" id="KYF66990.1"/>
    </source>
</evidence>
<evidence type="ECO:0000313" key="2">
    <source>
        <dbReference type="Proteomes" id="UP000075260"/>
    </source>
</evidence>
<protein>
    <recommendedName>
        <fullName evidence="3">Secreted protein</fullName>
    </recommendedName>
</protein>
<evidence type="ECO:0008006" key="3">
    <source>
        <dbReference type="Google" id="ProtNLM"/>
    </source>
</evidence>
<dbReference type="EMBL" id="JEMA01000692">
    <property type="protein sequence ID" value="KYF66990.1"/>
    <property type="molecule type" value="Genomic_DNA"/>
</dbReference>
<reference evidence="1 2" key="1">
    <citation type="submission" date="2014-02" db="EMBL/GenBank/DDBJ databases">
        <title>The small core and large imbalanced accessory genome model reveals a collaborative survival strategy of Sorangium cellulosum strains in nature.</title>
        <authorList>
            <person name="Han K."/>
            <person name="Peng R."/>
            <person name="Blom J."/>
            <person name="Li Y.-Z."/>
        </authorList>
    </citation>
    <scope>NUCLEOTIDE SEQUENCE [LARGE SCALE GENOMIC DNA]</scope>
    <source>
        <strain evidence="1 2">So0008-312</strain>
    </source>
</reference>
<dbReference type="AlphaFoldDB" id="A0A150QGC0"/>
<dbReference type="SUPFAM" id="SSF75011">
    <property type="entry name" value="3-carboxy-cis,cis-mucoante lactonizing enzyme"/>
    <property type="match status" value="1"/>
</dbReference>
<accession>A0A150QGC0</accession>
<dbReference type="Gene3D" id="2.130.10.10">
    <property type="entry name" value="YVTN repeat-like/Quinoprotein amine dehydrogenase"/>
    <property type="match status" value="1"/>
</dbReference>
<dbReference type="InterPro" id="IPR011045">
    <property type="entry name" value="N2O_reductase_N"/>
</dbReference>
<dbReference type="Proteomes" id="UP000075260">
    <property type="component" value="Unassembled WGS sequence"/>
</dbReference>
<sequence>MVMRVMTSSFASLYDWGPRRPARWSPPWTALVAGAAGALLGCNAPAPPEDTGGTDAPEGPCGIGAVVISSDYQSTSVGLLSWDGAVLSASIASSASAPLVLSAPLSGDVTASTMPLRGGRLALVDRSASALTWLDARRGEVTGQLSVATGFTANPQDYIEVSPVKAYVPRLEPNLAPGAQPLDGGSDVLVVDPEARALVGRVDLAPAMAGEDPEFHPRPSRAALVEDSLYVLLTASTLSFLETAASRLVEIDARDDAIKAVTLLDGLHGCAGLAVSPSGARLAVVCSGSFGGDATANLAEAGVVILARGEGGLVEERRWTAAELGEGSPGFSVAFASEDTVLLTTLGHDAIGGVRPVHDTLTAADLSGGAPRVLLRSKELPFSLGEVRCAAACGRCLVADAETDGGVVHRFDVGAGGGSRALVHAGAFHVDPRVGLPPRYLGAF</sequence>
<dbReference type="InterPro" id="IPR015943">
    <property type="entry name" value="WD40/YVTN_repeat-like_dom_sf"/>
</dbReference>
<gene>
    <name evidence="1" type="ORF">BE15_45120</name>
</gene>
<comment type="caution">
    <text evidence="1">The sequence shown here is derived from an EMBL/GenBank/DDBJ whole genome shotgun (WGS) entry which is preliminary data.</text>
</comment>